<evidence type="ECO:0000313" key="2">
    <source>
        <dbReference type="Proteomes" id="UP000006868"/>
    </source>
</evidence>
<gene>
    <name evidence="1" type="ORF">PPSC2_28540</name>
</gene>
<dbReference type="Proteomes" id="UP000006868">
    <property type="component" value="Plasmid pSC2"/>
</dbReference>
<dbReference type="EMBL" id="CP002214">
    <property type="protein sequence ID" value="ADO59926.1"/>
    <property type="molecule type" value="Genomic_DNA"/>
</dbReference>
<evidence type="ECO:0000313" key="1">
    <source>
        <dbReference type="EMBL" id="ADO59926.1"/>
    </source>
</evidence>
<dbReference type="KEGG" id="ppm:PPSC2_28540"/>
<geneLocation type="plasmid" evidence="1 2">
    <name>pSC2</name>
</geneLocation>
<name>E3EL94_PAEPS</name>
<dbReference type="PATRIC" id="fig|886882.15.peg.6056"/>
<organism evidence="1 2">
    <name type="scientific">Paenibacillus polymyxa (strain SC2)</name>
    <name type="common">Bacillus polymyxa</name>
    <dbReference type="NCBI Taxonomy" id="886882"/>
    <lineage>
        <taxon>Bacteria</taxon>
        <taxon>Bacillati</taxon>
        <taxon>Bacillota</taxon>
        <taxon>Bacilli</taxon>
        <taxon>Bacillales</taxon>
        <taxon>Paenibacillaceae</taxon>
        <taxon>Paenibacillus</taxon>
    </lineage>
</organism>
<dbReference type="RefSeq" id="WP_013386340.1">
    <property type="nucleotide sequence ID" value="NC_014628.2"/>
</dbReference>
<sequence>MKEFYLNSLYGKKRKYPEIYKNLQKGFFGKTMPWKIMQEQDIDALREFMVMFCDFVSLHESPIDVDKLTRAIQHSRSGIGGSAMTPFSCHFCGAEEVWGNTAVPNICSSCARKMAEKIAKCGDNILKDEVQVSVDVDITKLKDDIDNLLDNLTFKDSLPNENTEFQSGIKYTLELLKERLEKGKYNRIKNKTF</sequence>
<accession>E3EL94</accession>
<proteinExistence type="predicted"/>
<keyword evidence="1" id="KW-0614">Plasmid</keyword>
<dbReference type="AlphaFoldDB" id="E3EL94"/>
<reference evidence="1 2" key="1">
    <citation type="journal article" date="2011" name="J. Bacteriol.">
        <title>Complete genome sequence of Paenibacillus polymyxa SC2, a strain of plant growth-promoting Rhizobacterium with broad-spectrum antimicrobial activity.</title>
        <authorList>
            <person name="Ma M."/>
            <person name="Wang C."/>
            <person name="Ding Y."/>
            <person name="Li L."/>
            <person name="Shen D."/>
            <person name="Jiang X."/>
            <person name="Guan D."/>
            <person name="Cao F."/>
            <person name="Chen H."/>
            <person name="Feng R."/>
            <person name="Wang X."/>
            <person name="Ge Y."/>
            <person name="Yao L."/>
            <person name="Bing X."/>
            <person name="Yang X."/>
            <person name="Li J."/>
            <person name="Du B."/>
        </authorList>
    </citation>
    <scope>NUCLEOTIDE SEQUENCE [LARGE SCALE GENOMIC DNA]</scope>
    <source>
        <strain evidence="1 2">SC2</strain>
        <plasmid evidence="2">pSC2</plasmid>
    </source>
</reference>
<dbReference type="HOGENOM" id="CLU_1407585_0_0_9"/>
<protein>
    <submittedName>
        <fullName evidence="1">Uncharacterized protein</fullName>
    </submittedName>
</protein>
<dbReference type="OrthoDB" id="2615564at2"/>